<organism evidence="1 2">
    <name type="scientific">Pseudomassariella vexata</name>
    <dbReference type="NCBI Taxonomy" id="1141098"/>
    <lineage>
        <taxon>Eukaryota</taxon>
        <taxon>Fungi</taxon>
        <taxon>Dikarya</taxon>
        <taxon>Ascomycota</taxon>
        <taxon>Pezizomycotina</taxon>
        <taxon>Sordariomycetes</taxon>
        <taxon>Xylariomycetidae</taxon>
        <taxon>Amphisphaeriales</taxon>
        <taxon>Pseudomassariaceae</taxon>
        <taxon>Pseudomassariella</taxon>
    </lineage>
</organism>
<dbReference type="GeneID" id="63781734"/>
<accession>A0A1Y2DKL8</accession>
<proteinExistence type="predicted"/>
<protein>
    <submittedName>
        <fullName evidence="1">Uncharacterized protein</fullName>
    </submittedName>
</protein>
<comment type="caution">
    <text evidence="1">The sequence shown here is derived from an EMBL/GenBank/DDBJ whole genome shotgun (WGS) entry which is preliminary data.</text>
</comment>
<name>A0A1Y2DKL8_9PEZI</name>
<evidence type="ECO:0000313" key="1">
    <source>
        <dbReference type="EMBL" id="ORY59729.1"/>
    </source>
</evidence>
<dbReference type="AlphaFoldDB" id="A0A1Y2DKL8"/>
<gene>
    <name evidence="1" type="ORF">BCR38DRAFT_62222</name>
</gene>
<evidence type="ECO:0000313" key="2">
    <source>
        <dbReference type="Proteomes" id="UP000193689"/>
    </source>
</evidence>
<dbReference type="Proteomes" id="UP000193689">
    <property type="component" value="Unassembled WGS sequence"/>
</dbReference>
<dbReference type="EMBL" id="MCFJ01000013">
    <property type="protein sequence ID" value="ORY59729.1"/>
    <property type="molecule type" value="Genomic_DNA"/>
</dbReference>
<keyword evidence="2" id="KW-1185">Reference proteome</keyword>
<reference evidence="1 2" key="1">
    <citation type="submission" date="2016-07" db="EMBL/GenBank/DDBJ databases">
        <title>Pervasive Adenine N6-methylation of Active Genes in Fungi.</title>
        <authorList>
            <consortium name="DOE Joint Genome Institute"/>
            <person name="Mondo S.J."/>
            <person name="Dannebaum R.O."/>
            <person name="Kuo R.C."/>
            <person name="Labutti K."/>
            <person name="Haridas S."/>
            <person name="Kuo A."/>
            <person name="Salamov A."/>
            <person name="Ahrendt S.R."/>
            <person name="Lipzen A."/>
            <person name="Sullivan W."/>
            <person name="Andreopoulos W.B."/>
            <person name="Clum A."/>
            <person name="Lindquist E."/>
            <person name="Daum C."/>
            <person name="Ramamoorthy G.K."/>
            <person name="Gryganskyi A."/>
            <person name="Culley D."/>
            <person name="Magnuson J.K."/>
            <person name="James T.Y."/>
            <person name="O'Malley M.A."/>
            <person name="Stajich J.E."/>
            <person name="Spatafora J.W."/>
            <person name="Visel A."/>
            <person name="Grigoriev I.V."/>
        </authorList>
    </citation>
    <scope>NUCLEOTIDE SEQUENCE [LARGE SCALE GENOMIC DNA]</scope>
    <source>
        <strain evidence="1 2">CBS 129021</strain>
    </source>
</reference>
<dbReference type="RefSeq" id="XP_040712303.1">
    <property type="nucleotide sequence ID" value="XM_040865522.1"/>
</dbReference>
<sequence>MRREHFVHLAPAAIRIGELFRALPDSGLERNSKCNTSTCYLWIDMVSSSGTQRKFYAKPAVLERVFCLVHLVIPAMLHRLCRRGSGATCQDPRRWVLGSFVEYYCGDSFVVWNMKRSERCQHNDKMNKIKIKQKKDRPTFGKRHDHICLHS</sequence>
<dbReference type="InParanoid" id="A0A1Y2DKL8"/>